<feature type="compositionally biased region" description="Low complexity" evidence="1">
    <location>
        <begin position="494"/>
        <end position="504"/>
    </location>
</feature>
<gene>
    <name evidence="2" type="ORF">FA13DRAFT_1833602</name>
</gene>
<evidence type="ECO:0008006" key="4">
    <source>
        <dbReference type="Google" id="ProtNLM"/>
    </source>
</evidence>
<feature type="compositionally biased region" description="Polar residues" evidence="1">
    <location>
        <begin position="277"/>
        <end position="308"/>
    </location>
</feature>
<evidence type="ECO:0000313" key="2">
    <source>
        <dbReference type="EMBL" id="TEB33438.1"/>
    </source>
</evidence>
<feature type="compositionally biased region" description="Low complexity" evidence="1">
    <location>
        <begin position="171"/>
        <end position="183"/>
    </location>
</feature>
<feature type="compositionally biased region" description="Low complexity" evidence="1">
    <location>
        <begin position="465"/>
        <end position="477"/>
    </location>
</feature>
<dbReference type="EMBL" id="QPFP01000012">
    <property type="protein sequence ID" value="TEB33438.1"/>
    <property type="molecule type" value="Genomic_DNA"/>
</dbReference>
<feature type="region of interest" description="Disordered" evidence="1">
    <location>
        <begin position="1"/>
        <end position="34"/>
    </location>
</feature>
<dbReference type="AlphaFoldDB" id="A0A4Y7THN9"/>
<comment type="caution">
    <text evidence="2">The sequence shown here is derived from an EMBL/GenBank/DDBJ whole genome shotgun (WGS) entry which is preliminary data.</text>
</comment>
<feature type="compositionally biased region" description="Polar residues" evidence="1">
    <location>
        <begin position="1"/>
        <end position="12"/>
    </location>
</feature>
<proteinExistence type="predicted"/>
<dbReference type="Proteomes" id="UP000298030">
    <property type="component" value="Unassembled WGS sequence"/>
</dbReference>
<feature type="region of interest" description="Disordered" evidence="1">
    <location>
        <begin position="205"/>
        <end position="253"/>
    </location>
</feature>
<sequence>MDPTQSGSTQGSPFIRGDISLVPPSPELNPSSHYGSVLDFPTNVLGSPNLGDNSGSFHGSPYSHHSELSFVTAEGDLSFELFSDHEGVSGFDNLGSAGLHQPGSDFDYDPLDFDAPGSANSLMIYDTDYMSPPPFGSPSPDQQGGRSGSVPFEYPSPGSTNDDGNDRRSRASSVSSAHRAQQSGQYYHSPRLDVAQSFENMTVRSPSWGVQGLPQTQAPQQHKAPSPPRLVMPDGHDQPPTINAPDDLDGGPQLHIVPATPIGVPGASGMGAHFQDPLNTLNHGSEIASNQPSWAQPTTIKSSESRQASPFRYPANLPDDTSNNRHSDFLGSVNANPTAPFLFPQQQRHRSKSDNALDPPTWDNNFVQQQLQQQQGDNSALGLDLESAGNVDDNGMNTASSTSSVNANNSAAYTMQTFQFGGGGFLSPNSHDFNGMRRAKSENGQRMGHRQSRSEDIRGLQHNGMQMPPQQQQQQQQFTLPHSNPNSNFGHGHSLSLSASRASSPGHIRRASSGTRSGRGIGAESWSAEYGGTTVSSARVSPYPSPNASPRVGGRELDLDLGREDQYIIPDGVPSAGFENEVALSGRMTLNAQAAASVHQGTIPGMGTMPMGVGEVPPVAVVSKPNVTTLRTANASHKRRKQEASFVCPFPGCGSTFTRSFNLKGASFLS</sequence>
<evidence type="ECO:0000313" key="3">
    <source>
        <dbReference type="Proteomes" id="UP000298030"/>
    </source>
</evidence>
<keyword evidence="3" id="KW-1185">Reference proteome</keyword>
<dbReference type="STRING" id="71717.A0A4Y7THN9"/>
<dbReference type="Gene3D" id="3.30.160.60">
    <property type="entry name" value="Classic Zinc Finger"/>
    <property type="match status" value="1"/>
</dbReference>
<dbReference type="OrthoDB" id="4748970at2759"/>
<protein>
    <recommendedName>
        <fullName evidence="4">C2H2-type domain-containing protein</fullName>
    </recommendedName>
</protein>
<reference evidence="2 3" key="1">
    <citation type="journal article" date="2019" name="Nat. Ecol. Evol.">
        <title>Megaphylogeny resolves global patterns of mushroom evolution.</title>
        <authorList>
            <person name="Varga T."/>
            <person name="Krizsan K."/>
            <person name="Foldi C."/>
            <person name="Dima B."/>
            <person name="Sanchez-Garcia M."/>
            <person name="Sanchez-Ramirez S."/>
            <person name="Szollosi G.J."/>
            <person name="Szarkandi J.G."/>
            <person name="Papp V."/>
            <person name="Albert L."/>
            <person name="Andreopoulos W."/>
            <person name="Angelini C."/>
            <person name="Antonin V."/>
            <person name="Barry K.W."/>
            <person name="Bougher N.L."/>
            <person name="Buchanan P."/>
            <person name="Buyck B."/>
            <person name="Bense V."/>
            <person name="Catcheside P."/>
            <person name="Chovatia M."/>
            <person name="Cooper J."/>
            <person name="Damon W."/>
            <person name="Desjardin D."/>
            <person name="Finy P."/>
            <person name="Geml J."/>
            <person name="Haridas S."/>
            <person name="Hughes K."/>
            <person name="Justo A."/>
            <person name="Karasinski D."/>
            <person name="Kautmanova I."/>
            <person name="Kiss B."/>
            <person name="Kocsube S."/>
            <person name="Kotiranta H."/>
            <person name="LaButti K.M."/>
            <person name="Lechner B.E."/>
            <person name="Liimatainen K."/>
            <person name="Lipzen A."/>
            <person name="Lukacs Z."/>
            <person name="Mihaltcheva S."/>
            <person name="Morgado L.N."/>
            <person name="Niskanen T."/>
            <person name="Noordeloos M.E."/>
            <person name="Ohm R.A."/>
            <person name="Ortiz-Santana B."/>
            <person name="Ovrebo C."/>
            <person name="Racz N."/>
            <person name="Riley R."/>
            <person name="Savchenko A."/>
            <person name="Shiryaev A."/>
            <person name="Soop K."/>
            <person name="Spirin V."/>
            <person name="Szebenyi C."/>
            <person name="Tomsovsky M."/>
            <person name="Tulloss R.E."/>
            <person name="Uehling J."/>
            <person name="Grigoriev I.V."/>
            <person name="Vagvolgyi C."/>
            <person name="Papp T."/>
            <person name="Martin F.M."/>
            <person name="Miettinen O."/>
            <person name="Hibbett D.S."/>
            <person name="Nagy L.G."/>
        </authorList>
    </citation>
    <scope>NUCLEOTIDE SEQUENCE [LARGE SCALE GENOMIC DNA]</scope>
    <source>
        <strain evidence="2 3">FP101781</strain>
    </source>
</reference>
<feature type="region of interest" description="Disordered" evidence="1">
    <location>
        <begin position="124"/>
        <end position="189"/>
    </location>
</feature>
<organism evidence="2 3">
    <name type="scientific">Coprinellus micaceus</name>
    <name type="common">Glistening ink-cap mushroom</name>
    <name type="synonym">Coprinus micaceus</name>
    <dbReference type="NCBI Taxonomy" id="71717"/>
    <lineage>
        <taxon>Eukaryota</taxon>
        <taxon>Fungi</taxon>
        <taxon>Dikarya</taxon>
        <taxon>Basidiomycota</taxon>
        <taxon>Agaricomycotina</taxon>
        <taxon>Agaricomycetes</taxon>
        <taxon>Agaricomycetidae</taxon>
        <taxon>Agaricales</taxon>
        <taxon>Agaricineae</taxon>
        <taxon>Psathyrellaceae</taxon>
        <taxon>Coprinellus</taxon>
    </lineage>
</organism>
<accession>A0A4Y7THN9</accession>
<feature type="region of interest" description="Disordered" evidence="1">
    <location>
        <begin position="271"/>
        <end position="339"/>
    </location>
</feature>
<name>A0A4Y7THN9_COPMI</name>
<evidence type="ECO:0000256" key="1">
    <source>
        <dbReference type="SAM" id="MobiDB-lite"/>
    </source>
</evidence>
<feature type="compositionally biased region" description="Polar residues" evidence="1">
    <location>
        <begin position="478"/>
        <end position="489"/>
    </location>
</feature>
<feature type="region of interest" description="Disordered" evidence="1">
    <location>
        <begin position="429"/>
        <end position="525"/>
    </location>
</feature>